<dbReference type="PROSITE" id="PS50222">
    <property type="entry name" value="EF_HAND_2"/>
    <property type="match status" value="1"/>
</dbReference>
<dbReference type="EMBL" id="JAAALK010000290">
    <property type="protein sequence ID" value="KAG8046986.1"/>
    <property type="molecule type" value="Genomic_DNA"/>
</dbReference>
<feature type="compositionally biased region" description="Low complexity" evidence="6">
    <location>
        <begin position="24"/>
        <end position="66"/>
    </location>
</feature>
<dbReference type="AlphaFoldDB" id="A0A8J5RXG6"/>
<evidence type="ECO:0000256" key="6">
    <source>
        <dbReference type="SAM" id="MobiDB-lite"/>
    </source>
</evidence>
<keyword evidence="9" id="KW-1185">Reference proteome</keyword>
<sequence>MLKLLSKVVLEYCALDPKSHLAYSSPTSTASRRPSSPRRASPRRATASSSPASLASPRATASTSSRGFQRPLRGPAGCRRPPPLQHWSPEESAWPPPQRMYRRRRLEQTEQGVAQAIIRSVIDFKRDPWPRVSDNAKDLVKGMLNPDPRRIAETFQSLLIHHPWLQNIKKAPNVNLGETVKARLQQFSVMNKFKKHALRVIAEHLSVEEVAGIKDMFETMDLNKDSMINFDELKLGLHKLGHQMADADVQILMAADTMEC</sequence>
<evidence type="ECO:0000256" key="3">
    <source>
        <dbReference type="ARBA" id="ARBA00022741"/>
    </source>
</evidence>
<evidence type="ECO:0000256" key="2">
    <source>
        <dbReference type="ARBA" id="ARBA00022679"/>
    </source>
</evidence>
<dbReference type="SMART" id="SM00054">
    <property type="entry name" value="EFh"/>
    <property type="match status" value="1"/>
</dbReference>
<accession>A0A8J5RXG6</accession>
<dbReference type="InterPro" id="IPR002048">
    <property type="entry name" value="EF_hand_dom"/>
</dbReference>
<keyword evidence="5" id="KW-0067">ATP-binding</keyword>
<protein>
    <recommendedName>
        <fullName evidence="7">EF-hand domain-containing protein</fullName>
    </recommendedName>
</protein>
<evidence type="ECO:0000256" key="5">
    <source>
        <dbReference type="ARBA" id="ARBA00022840"/>
    </source>
</evidence>
<dbReference type="Proteomes" id="UP000729402">
    <property type="component" value="Unassembled WGS sequence"/>
</dbReference>
<keyword evidence="2" id="KW-0808">Transferase</keyword>
<evidence type="ECO:0000313" key="9">
    <source>
        <dbReference type="Proteomes" id="UP000729402"/>
    </source>
</evidence>
<reference evidence="8" key="1">
    <citation type="journal article" date="2021" name="bioRxiv">
        <title>Whole Genome Assembly and Annotation of Northern Wild Rice, Zizania palustris L., Supports a Whole Genome Duplication in the Zizania Genus.</title>
        <authorList>
            <person name="Haas M."/>
            <person name="Kono T."/>
            <person name="Macchietto M."/>
            <person name="Millas R."/>
            <person name="McGilp L."/>
            <person name="Shao M."/>
            <person name="Duquette J."/>
            <person name="Hirsch C.N."/>
            <person name="Kimball J."/>
        </authorList>
    </citation>
    <scope>NUCLEOTIDE SEQUENCE</scope>
    <source>
        <tissue evidence="8">Fresh leaf tissue</tissue>
    </source>
</reference>
<keyword evidence="4" id="KW-0418">Kinase</keyword>
<dbReference type="PANTHER" id="PTHR24349">
    <property type="entry name" value="SERINE/THREONINE-PROTEIN KINASE"/>
    <property type="match status" value="1"/>
</dbReference>
<evidence type="ECO:0000313" key="8">
    <source>
        <dbReference type="EMBL" id="KAG8046986.1"/>
    </source>
</evidence>
<dbReference type="OrthoDB" id="781529at2759"/>
<keyword evidence="3" id="KW-0547">Nucleotide-binding</keyword>
<comment type="caution">
    <text evidence="8">The sequence shown here is derived from an EMBL/GenBank/DDBJ whole genome shotgun (WGS) entry which is preliminary data.</text>
</comment>
<dbReference type="GO" id="GO:0004674">
    <property type="term" value="F:protein serine/threonine kinase activity"/>
    <property type="evidence" value="ECO:0007669"/>
    <property type="project" value="UniProtKB-KW"/>
</dbReference>
<organism evidence="8 9">
    <name type="scientific">Zizania palustris</name>
    <name type="common">Northern wild rice</name>
    <dbReference type="NCBI Taxonomy" id="103762"/>
    <lineage>
        <taxon>Eukaryota</taxon>
        <taxon>Viridiplantae</taxon>
        <taxon>Streptophyta</taxon>
        <taxon>Embryophyta</taxon>
        <taxon>Tracheophyta</taxon>
        <taxon>Spermatophyta</taxon>
        <taxon>Magnoliopsida</taxon>
        <taxon>Liliopsida</taxon>
        <taxon>Poales</taxon>
        <taxon>Poaceae</taxon>
        <taxon>BOP clade</taxon>
        <taxon>Oryzoideae</taxon>
        <taxon>Oryzeae</taxon>
        <taxon>Zizaniinae</taxon>
        <taxon>Zizania</taxon>
    </lineage>
</organism>
<dbReference type="GO" id="GO:0005524">
    <property type="term" value="F:ATP binding"/>
    <property type="evidence" value="ECO:0007669"/>
    <property type="project" value="UniProtKB-KW"/>
</dbReference>
<name>A0A8J5RXG6_ZIZPA</name>
<keyword evidence="1" id="KW-0723">Serine/threonine-protein kinase</keyword>
<dbReference type="GO" id="GO:0005509">
    <property type="term" value="F:calcium ion binding"/>
    <property type="evidence" value="ECO:0007669"/>
    <property type="project" value="InterPro"/>
</dbReference>
<evidence type="ECO:0000256" key="1">
    <source>
        <dbReference type="ARBA" id="ARBA00022527"/>
    </source>
</evidence>
<gene>
    <name evidence="8" type="ORF">GUJ93_ZPchr0008g13534</name>
</gene>
<feature type="region of interest" description="Disordered" evidence="6">
    <location>
        <begin position="21"/>
        <end position="96"/>
    </location>
</feature>
<proteinExistence type="predicted"/>
<evidence type="ECO:0000259" key="7">
    <source>
        <dbReference type="PROSITE" id="PS50222"/>
    </source>
</evidence>
<dbReference type="InterPro" id="IPR050205">
    <property type="entry name" value="CDPK_Ser/Thr_kinases"/>
</dbReference>
<evidence type="ECO:0000256" key="4">
    <source>
        <dbReference type="ARBA" id="ARBA00022777"/>
    </source>
</evidence>
<reference evidence="8" key="2">
    <citation type="submission" date="2021-02" db="EMBL/GenBank/DDBJ databases">
        <authorList>
            <person name="Kimball J.A."/>
            <person name="Haas M.W."/>
            <person name="Macchietto M."/>
            <person name="Kono T."/>
            <person name="Duquette J."/>
            <person name="Shao M."/>
        </authorList>
    </citation>
    <scope>NUCLEOTIDE SEQUENCE</scope>
    <source>
        <tissue evidence="8">Fresh leaf tissue</tissue>
    </source>
</reference>
<feature type="domain" description="EF-hand" evidence="7">
    <location>
        <begin position="208"/>
        <end position="243"/>
    </location>
</feature>